<feature type="region of interest" description="Disordered" evidence="6">
    <location>
        <begin position="331"/>
        <end position="478"/>
    </location>
</feature>
<dbReference type="FunCoup" id="K0KPD1">
    <property type="interactions" value="35"/>
</dbReference>
<feature type="region of interest" description="Disordered" evidence="6">
    <location>
        <begin position="145"/>
        <end position="295"/>
    </location>
</feature>
<dbReference type="Proteomes" id="UP000009328">
    <property type="component" value="Unassembled WGS sequence"/>
</dbReference>
<feature type="compositionally biased region" description="Polar residues" evidence="6">
    <location>
        <begin position="152"/>
        <end position="163"/>
    </location>
</feature>
<accession>K0KPD1</accession>
<feature type="region of interest" description="Disordered" evidence="6">
    <location>
        <begin position="512"/>
        <end position="562"/>
    </location>
</feature>
<feature type="compositionally biased region" description="Polar residues" evidence="6">
    <location>
        <begin position="250"/>
        <end position="260"/>
    </location>
</feature>
<dbReference type="SMART" id="SM00132">
    <property type="entry name" value="LIM"/>
    <property type="match status" value="2"/>
</dbReference>
<feature type="compositionally biased region" description="Polar residues" evidence="6">
    <location>
        <begin position="104"/>
        <end position="120"/>
    </location>
</feature>
<feature type="compositionally biased region" description="Polar residues" evidence="6">
    <location>
        <begin position="63"/>
        <end position="90"/>
    </location>
</feature>
<reference evidence="8 9" key="1">
    <citation type="journal article" date="2012" name="Eukaryot. Cell">
        <title>Draft genome sequence of Wickerhamomyces ciferrii NRRL Y-1031 F-60-10.</title>
        <authorList>
            <person name="Schneider J."/>
            <person name="Andrea H."/>
            <person name="Blom J."/>
            <person name="Jaenicke S."/>
            <person name="Ruckert C."/>
            <person name="Schorsch C."/>
            <person name="Szczepanowski R."/>
            <person name="Farwick M."/>
            <person name="Goesmann A."/>
            <person name="Puhler A."/>
            <person name="Schaffer S."/>
            <person name="Tauch A."/>
            <person name="Kohler T."/>
            <person name="Brinkrolf K."/>
        </authorList>
    </citation>
    <scope>NUCLEOTIDE SEQUENCE [LARGE SCALE GENOMIC DNA]</scope>
    <source>
        <strain evidence="9">ATCC 14091 / BCRC 22168 / CBS 111 / JCM 3599 / NBRC 0793 / NRRL Y-1031 F-60-10</strain>
    </source>
</reference>
<feature type="compositionally biased region" description="Polar residues" evidence="6">
    <location>
        <begin position="447"/>
        <end position="469"/>
    </location>
</feature>
<dbReference type="GO" id="GO:0005634">
    <property type="term" value="C:nucleus"/>
    <property type="evidence" value="ECO:0007669"/>
    <property type="project" value="TreeGrafter"/>
</dbReference>
<evidence type="ECO:0000259" key="7">
    <source>
        <dbReference type="PROSITE" id="PS50023"/>
    </source>
</evidence>
<keyword evidence="2" id="KW-0677">Repeat</keyword>
<keyword evidence="4 5" id="KW-0440">LIM domain</keyword>
<dbReference type="HOGENOM" id="CLU_340449_0_0_1"/>
<feature type="region of interest" description="Disordered" evidence="6">
    <location>
        <begin position="58"/>
        <end position="128"/>
    </location>
</feature>
<dbReference type="SUPFAM" id="SSF57716">
    <property type="entry name" value="Glucocorticoid receptor-like (DNA-binding domain)"/>
    <property type="match status" value="1"/>
</dbReference>
<feature type="compositionally biased region" description="Low complexity" evidence="6">
    <location>
        <begin position="261"/>
        <end position="277"/>
    </location>
</feature>
<dbReference type="Pfam" id="PF00412">
    <property type="entry name" value="LIM"/>
    <property type="match status" value="2"/>
</dbReference>
<evidence type="ECO:0000256" key="6">
    <source>
        <dbReference type="SAM" id="MobiDB-lite"/>
    </source>
</evidence>
<dbReference type="Gene3D" id="2.10.110.10">
    <property type="entry name" value="Cysteine Rich Protein"/>
    <property type="match status" value="2"/>
</dbReference>
<protein>
    <submittedName>
        <fullName evidence="8">Zinc finger protein</fullName>
    </submittedName>
</protein>
<dbReference type="eggNOG" id="KOG1703">
    <property type="taxonomic scope" value="Eukaryota"/>
</dbReference>
<feature type="compositionally biased region" description="Basic and acidic residues" evidence="6">
    <location>
        <begin position="376"/>
        <end position="393"/>
    </location>
</feature>
<evidence type="ECO:0000256" key="4">
    <source>
        <dbReference type="ARBA" id="ARBA00023038"/>
    </source>
</evidence>
<dbReference type="GO" id="GO:0003712">
    <property type="term" value="F:transcription coregulator activity"/>
    <property type="evidence" value="ECO:0007669"/>
    <property type="project" value="TreeGrafter"/>
</dbReference>
<dbReference type="PROSITE" id="PS00478">
    <property type="entry name" value="LIM_DOMAIN_1"/>
    <property type="match status" value="2"/>
</dbReference>
<dbReference type="EMBL" id="CAIF01000061">
    <property type="protein sequence ID" value="CCH42998.1"/>
    <property type="molecule type" value="Genomic_DNA"/>
</dbReference>
<comment type="caution">
    <text evidence="8">The sequence shown here is derived from an EMBL/GenBank/DDBJ whole genome shotgun (WGS) entry which is preliminary data.</text>
</comment>
<proteinExistence type="predicted"/>
<dbReference type="PANTHER" id="PTHR24205:SF16">
    <property type="entry name" value="GH01042P-RELATED"/>
    <property type="match status" value="1"/>
</dbReference>
<dbReference type="InParanoid" id="K0KPD1"/>
<dbReference type="CDD" id="cd09397">
    <property type="entry name" value="LIM1_UF1"/>
    <property type="match status" value="1"/>
</dbReference>
<feature type="region of interest" description="Disordered" evidence="6">
    <location>
        <begin position="606"/>
        <end position="625"/>
    </location>
</feature>
<evidence type="ECO:0000256" key="1">
    <source>
        <dbReference type="ARBA" id="ARBA00022723"/>
    </source>
</evidence>
<keyword evidence="1 5" id="KW-0479">Metal-binding</keyword>
<dbReference type="GO" id="GO:0046872">
    <property type="term" value="F:metal ion binding"/>
    <property type="evidence" value="ECO:0007669"/>
    <property type="project" value="UniProtKB-KW"/>
</dbReference>
<evidence type="ECO:0000313" key="8">
    <source>
        <dbReference type="EMBL" id="CCH42998.1"/>
    </source>
</evidence>
<dbReference type="STRING" id="1206466.K0KPD1"/>
<dbReference type="AlphaFoldDB" id="K0KPD1"/>
<dbReference type="GO" id="GO:0030695">
    <property type="term" value="F:GTPase regulator activity"/>
    <property type="evidence" value="ECO:0007669"/>
    <property type="project" value="UniProtKB-ARBA"/>
</dbReference>
<feature type="region of interest" description="Disordered" evidence="6">
    <location>
        <begin position="640"/>
        <end position="685"/>
    </location>
</feature>
<evidence type="ECO:0000256" key="3">
    <source>
        <dbReference type="ARBA" id="ARBA00022833"/>
    </source>
</evidence>
<name>K0KPD1_WICCF</name>
<keyword evidence="9" id="KW-1185">Reference proteome</keyword>
<feature type="compositionally biased region" description="Polar residues" evidence="6">
    <location>
        <begin position="335"/>
        <end position="351"/>
    </location>
</feature>
<gene>
    <name evidence="8" type="ORF">BN7_2545</name>
</gene>
<feature type="compositionally biased region" description="Low complexity" evidence="6">
    <location>
        <begin position="173"/>
        <end position="182"/>
    </location>
</feature>
<dbReference type="PROSITE" id="PS50023">
    <property type="entry name" value="LIM_DOMAIN_2"/>
    <property type="match status" value="2"/>
</dbReference>
<feature type="domain" description="LIM zinc-binding" evidence="7">
    <location>
        <begin position="755"/>
        <end position="813"/>
    </location>
</feature>
<keyword evidence="3 5" id="KW-0862">Zinc</keyword>
<dbReference type="InterPro" id="IPR001781">
    <property type="entry name" value="Znf_LIM"/>
</dbReference>
<sequence>MSGNQPRSGNKPSFFKTLPENIATSPTGIVKISHSPFPSLNPNKQFKSVYERAGFDVYKPNKSRSNSRVTSPTIEHGFRSQSAAQLNQPPSGFPRVFDEKRNMSEQNYVGQPQQRSTNNGYKYGDQVPGFNKAALNIDANLANSSERGEISAQMSTPSVATSTFDRHGGGQPFSSTSTTFTDTDNRSPSSRTYSNDNDVSNNQFVSAQSLPYTSPDRNSKNSIPTYRSNGVASTPSASGSPDEYSFAPTHVNNEGYSRSIQPQNPYNQTFYNNQNQFEPRSAGTDYNDEADTSINTVKYTPKADVGNRDSRPMLQAHEDLLASTTMDKSLEGFNPISNSTGIDSSINNGTPSDGGDISDDESFKSEILSPKFNFETSKENAEDVTSNHDETTRNLELNLPPSPQKQQEPYFQPQPQSPAPPSQSTIPQFIVSDSDGNIQYQDDVKSPSPTYNQNSRQSAVSMAASSIYSNEDKNEQLQSTHIPDTIEENEEEFEDAQQYNQAPQYDSQPVQQYEDDYNNDYNSQPGQQYEDDYNNNYTPQRDLHNNFDHEYDDDLNNAHESSGPVYEEIEQQLETLSMRSKSPLPPQAQVQSQPPQIMVHSVKEVSTDDINNHRDAPEPPLHHRRLNSEVKSFDENQQTVHSNGYQGDQQPEPEHHQYHEHDHDYQPQEQEITQPEHKEPEIPKWPPGEGPCRKCGLEIETKPIYSKSGELSGQWHRECFTCTVCDLKFNKKTTCFVLNDMPYCEYHYHLTNNSLCKVCGEGIVGKCLENDAADRYHVDCLKCTKCSKQITSDYLSINDKVHCESCALEFTSSSQLGIDNELVERRRTRLFYID</sequence>
<dbReference type="CDD" id="cd08368">
    <property type="entry name" value="LIM"/>
    <property type="match status" value="1"/>
</dbReference>
<feature type="compositionally biased region" description="Polar residues" evidence="6">
    <location>
        <begin position="186"/>
        <end position="239"/>
    </location>
</feature>
<feature type="domain" description="LIM zinc-binding" evidence="7">
    <location>
        <begin position="690"/>
        <end position="754"/>
    </location>
</feature>
<dbReference type="PANTHER" id="PTHR24205">
    <property type="entry name" value="FOUR AND A HALF LIM DOMAINS PROTEIN"/>
    <property type="match status" value="1"/>
</dbReference>
<evidence type="ECO:0000256" key="2">
    <source>
        <dbReference type="ARBA" id="ARBA00022737"/>
    </source>
</evidence>
<organism evidence="8 9">
    <name type="scientific">Wickerhamomyces ciferrii (strain ATCC 14091 / BCRC 22168 / CBS 111 / JCM 3599 / NBRC 0793 / NRRL Y-1031 F-60-10)</name>
    <name type="common">Yeast</name>
    <name type="synonym">Pichia ciferrii</name>
    <dbReference type="NCBI Taxonomy" id="1206466"/>
    <lineage>
        <taxon>Eukaryota</taxon>
        <taxon>Fungi</taxon>
        <taxon>Dikarya</taxon>
        <taxon>Ascomycota</taxon>
        <taxon>Saccharomycotina</taxon>
        <taxon>Saccharomycetes</taxon>
        <taxon>Phaffomycetales</taxon>
        <taxon>Wickerhamomycetaceae</taxon>
        <taxon>Wickerhamomyces</taxon>
    </lineage>
</organism>
<evidence type="ECO:0000313" key="9">
    <source>
        <dbReference type="Proteomes" id="UP000009328"/>
    </source>
</evidence>
<evidence type="ECO:0000256" key="5">
    <source>
        <dbReference type="PROSITE-ProRule" id="PRU00125"/>
    </source>
</evidence>
<feature type="compositionally biased region" description="Basic and acidic residues" evidence="6">
    <location>
        <begin position="652"/>
        <end position="666"/>
    </location>
</feature>